<keyword evidence="2" id="KW-0812">Transmembrane</keyword>
<dbReference type="Proteomes" id="UP001165378">
    <property type="component" value="Unassembled WGS sequence"/>
</dbReference>
<organism evidence="3 4">
    <name type="scientific">Yinghuangia soli</name>
    <dbReference type="NCBI Taxonomy" id="2908204"/>
    <lineage>
        <taxon>Bacteria</taxon>
        <taxon>Bacillati</taxon>
        <taxon>Actinomycetota</taxon>
        <taxon>Actinomycetes</taxon>
        <taxon>Kitasatosporales</taxon>
        <taxon>Streptomycetaceae</taxon>
        <taxon>Yinghuangia</taxon>
    </lineage>
</organism>
<keyword evidence="2" id="KW-0472">Membrane</keyword>
<dbReference type="EMBL" id="JAKFHA010000029">
    <property type="protein sequence ID" value="MCF2532018.1"/>
    <property type="molecule type" value="Genomic_DNA"/>
</dbReference>
<dbReference type="AlphaFoldDB" id="A0AA41U2Q6"/>
<evidence type="ECO:0000313" key="4">
    <source>
        <dbReference type="Proteomes" id="UP001165378"/>
    </source>
</evidence>
<feature type="transmembrane region" description="Helical" evidence="2">
    <location>
        <begin position="129"/>
        <end position="153"/>
    </location>
</feature>
<feature type="transmembrane region" description="Helical" evidence="2">
    <location>
        <begin position="96"/>
        <end position="117"/>
    </location>
</feature>
<proteinExistence type="predicted"/>
<feature type="region of interest" description="Disordered" evidence="1">
    <location>
        <begin position="52"/>
        <end position="75"/>
    </location>
</feature>
<reference evidence="3" key="1">
    <citation type="submission" date="2022-01" db="EMBL/GenBank/DDBJ databases">
        <title>Genome-Based Taxonomic Classification of the Phylum Actinobacteria.</title>
        <authorList>
            <person name="Gao Y."/>
        </authorList>
    </citation>
    <scope>NUCLEOTIDE SEQUENCE</scope>
    <source>
        <strain evidence="3">KLBMP 8922</strain>
    </source>
</reference>
<keyword evidence="4" id="KW-1185">Reference proteome</keyword>
<evidence type="ECO:0000256" key="2">
    <source>
        <dbReference type="SAM" id="Phobius"/>
    </source>
</evidence>
<evidence type="ECO:0000313" key="3">
    <source>
        <dbReference type="EMBL" id="MCF2532018.1"/>
    </source>
</evidence>
<name>A0AA41U2Q6_9ACTN</name>
<evidence type="ECO:0000256" key="1">
    <source>
        <dbReference type="SAM" id="MobiDB-lite"/>
    </source>
</evidence>
<gene>
    <name evidence="3" type="ORF">LZ495_33045</name>
</gene>
<comment type="caution">
    <text evidence="3">The sequence shown here is derived from an EMBL/GenBank/DDBJ whole genome shotgun (WGS) entry which is preliminary data.</text>
</comment>
<dbReference type="RefSeq" id="WP_235056738.1">
    <property type="nucleotide sequence ID" value="NZ_JAKFHA010000029.1"/>
</dbReference>
<feature type="compositionally biased region" description="Low complexity" evidence="1">
    <location>
        <begin position="66"/>
        <end position="75"/>
    </location>
</feature>
<protein>
    <submittedName>
        <fullName evidence="3">Uncharacterized protein</fullName>
    </submittedName>
</protein>
<accession>A0AA41U2Q6</accession>
<keyword evidence="2" id="KW-1133">Transmembrane helix</keyword>
<feature type="region of interest" description="Disordered" evidence="1">
    <location>
        <begin position="1"/>
        <end position="40"/>
    </location>
</feature>
<feature type="transmembrane region" description="Helical" evidence="2">
    <location>
        <begin position="165"/>
        <end position="186"/>
    </location>
</feature>
<sequence>MSEAIRRGPKSANGVSGPNGLNGDSGEAGRGAEAGRVPAPVTSVFGALTDAMRPRRTPEPVPAADPAQASSLDAAEAPAAAEGLGAAAPFDPAGRIFRAATLAAAWILALLGMFLLWQGLPGGKGGSPLWAVLGLFASLLGAGAAVTLCLPVVHQSAPDRSGRLWAAAGLITAFTGTLGAVLVLVADQVARVWTGLGLD</sequence>